<accession>A0A1Q5UCV4</accession>
<sequence length="184" mass="19426">MATNSQEHVAAHAGPDLTKSPTPPNDDPMGMATMKKIKQVREHGVLQVSIEPLPGAPADDQDSSAIVLDSSEMLAMLKSIGHSLNPDPASFVPTFKSNWRAKTTDPSSFEKALVGWADSGNKATADGFEVEGDVEAGLGKNVDEKVNACSREADDISMEEIVSGSCMMGTSNPATEAPWKANAR</sequence>
<organism evidence="2 3">
    <name type="scientific">Penicillium subrubescens</name>
    <dbReference type="NCBI Taxonomy" id="1316194"/>
    <lineage>
        <taxon>Eukaryota</taxon>
        <taxon>Fungi</taxon>
        <taxon>Dikarya</taxon>
        <taxon>Ascomycota</taxon>
        <taxon>Pezizomycotina</taxon>
        <taxon>Eurotiomycetes</taxon>
        <taxon>Eurotiomycetidae</taxon>
        <taxon>Eurotiales</taxon>
        <taxon>Aspergillaceae</taxon>
        <taxon>Penicillium</taxon>
    </lineage>
</organism>
<dbReference type="AlphaFoldDB" id="A0A1Q5UCV4"/>
<dbReference type="EMBL" id="MNBE01000366">
    <property type="protein sequence ID" value="OKP10289.1"/>
    <property type="molecule type" value="Genomic_DNA"/>
</dbReference>
<reference evidence="2 3" key="1">
    <citation type="submission" date="2016-10" db="EMBL/GenBank/DDBJ databases">
        <title>Genome sequence of the ascomycete fungus Penicillium subrubescens.</title>
        <authorList>
            <person name="De Vries R.P."/>
            <person name="Peng M."/>
            <person name="Dilokpimol A."/>
            <person name="Hilden K."/>
            <person name="Makela M.R."/>
            <person name="Grigoriev I."/>
            <person name="Riley R."/>
            <person name="Granchi Z."/>
        </authorList>
    </citation>
    <scope>NUCLEOTIDE SEQUENCE [LARGE SCALE GENOMIC DNA]</scope>
    <source>
        <strain evidence="2 3">CBS 132785</strain>
    </source>
</reference>
<feature type="region of interest" description="Disordered" evidence="1">
    <location>
        <begin position="1"/>
        <end position="31"/>
    </location>
</feature>
<feature type="region of interest" description="Disordered" evidence="1">
    <location>
        <begin position="164"/>
        <end position="184"/>
    </location>
</feature>
<proteinExistence type="predicted"/>
<evidence type="ECO:0000313" key="3">
    <source>
        <dbReference type="Proteomes" id="UP000186955"/>
    </source>
</evidence>
<keyword evidence="3" id="KW-1185">Reference proteome</keyword>
<dbReference type="Proteomes" id="UP000186955">
    <property type="component" value="Unassembled WGS sequence"/>
</dbReference>
<gene>
    <name evidence="2" type="ORF">PENSUB_4285</name>
</gene>
<protein>
    <submittedName>
        <fullName evidence="2">Uncharacterized protein</fullName>
    </submittedName>
</protein>
<evidence type="ECO:0000256" key="1">
    <source>
        <dbReference type="SAM" id="MobiDB-lite"/>
    </source>
</evidence>
<evidence type="ECO:0000313" key="2">
    <source>
        <dbReference type="EMBL" id="OKP10289.1"/>
    </source>
</evidence>
<name>A0A1Q5UCV4_9EURO</name>
<comment type="caution">
    <text evidence="2">The sequence shown here is derived from an EMBL/GenBank/DDBJ whole genome shotgun (WGS) entry which is preliminary data.</text>
</comment>